<keyword evidence="7" id="KW-0472">Membrane</keyword>
<dbReference type="InterPro" id="IPR003598">
    <property type="entry name" value="Ig_sub2"/>
</dbReference>
<dbReference type="SUPFAM" id="SSF49265">
    <property type="entry name" value="Fibronectin type III"/>
    <property type="match status" value="4"/>
</dbReference>
<comment type="similarity">
    <text evidence="2">Belongs to the immunoglobulin superfamily. DCC family.</text>
</comment>
<dbReference type="PRINTS" id="PR00014">
    <property type="entry name" value="FNTYPEIII"/>
</dbReference>
<dbReference type="EMBL" id="ATLV01024204">
    <property type="status" value="NOT_ANNOTATED_CDS"/>
    <property type="molecule type" value="Genomic_DNA"/>
</dbReference>
<sequence>MTGHVSMKSYRVVLMNMAGRDRMVSENYNGWVTPEGIVDKTREPTSGTLEFTVEPSDVTVPEGNSVLLQCAGRADHKVLQGGKVTPNIRWRGPDGQDIGIVGDTFRSYLANGSLYISSVESNRGLTGFYHCLLNVDGIGTIVSRSARVSIADLPDIDQESHEIYLYAGQTAYFKCMSSLLPFTLESRYHTEWLKDDVPLRLDLTRMLLLPSGALEIDEVVASDRGTYQCNVTAGTFSRLSSKSNLNIKSTAGQPQSFAPPAFVIVPQPQTVREGDTVILDCAANGNPKPTIRWLRNGEDIDMADLDSRFRIMGTGSLQINSIQDTDAGDYQCRASNTEDSLDASATVQVQVPPKFILSPDDKVAYEKEELELWLKNGDLITPSEYMQIVGGHNLKIFGLIGSDAGMFQCIGTNPAGSVQAAARLEIIEPGSPKRHKGKKFHPSQSKTKSYEKSPLLQSDPKFSKTLLDSLVSTRGKQRAGNSERDKLPYDYTDDDDYLDHERLPFGSHDVDDDDDEDDDEDNEDEEEDGRIYHLKPDQDPHKFLESLIQTKPPGIGQPLPNQKSPLNAGNIWIHSKPPFADGSGKYTAPLPGPPRGLQAQIVQSRFITLSWLEPAKNPDEVISYSVYYRMHTSDRERKVMTNSRDEQQVNIQSLQPGKNYHFRVVGNSNHGPGESSEPFEVRTLSEENIAGAPQNLRGYAVTEKDIHLQWDPPAVTNGLITKYRVYYAETDNGSEMYLDTATTEVIINELRPYTKYTMYVVPFNQVGMGDPSHEFDVKTYSSTPSEPPANVTLETTSSTSITIRWEPPAVEDRNGQITGYKIKYRKNKKGLQVETTPANVRYYMLKDLEKMSAYQVKIAAMTINGTGPFTEWHHIETYENDLDESQVPGQPAWIRTRPGADNITVTWGPPVHQEIKVRSYILGWGKGIPDEDTAEIEENMRHFEITNLEPNSEYVISLRARNSMGDGAPKYDTVRTREDAPIEAPTPLEVPVGLRAIPMISGTSIVVYWTDTTLSKSQHVTDNRHYVVRYSSNGSNRFRYYNTTSLSCMIGDLRPSTQYEFAVKVVKGHRQSAWSMSVLNSTLQASPVSPPLDLKVTFDPRNPLTAILHWNSPKHVSGIIAGYQVLYTIDTNKRDRDWNIESTTGEKTLAEIPNLDPHTTYFFKVQARLPKGVGPFSAMVSLTTGAELDSSGNLTLEKPFSSELIYVIAGLGLLMLIAVIAVVALKCRRKPEGTPEHAKKSYQKNNAGIIKPPDLWIHHDQMELKNMDKSNHSTTPGSVDGGASSSGTMTLPRSVGGHDYDSETPITHVTNSLDKRSYVPGYNGTTTPMSSTMERPQYPRTQYSMAARPHIAMDQQTLSQQNLLQQAPQLPPANPLAQTPENPYTYDSSYSPNVTYAQGMAVDAPKRGQGHPLKSFSVPAPPASTPIISGQGKHGTPTPAVTIRPQNSSPYKKPSLSSGSLTNRLQTGPVVAHSNDEIQRLAPSTSTEELNQEMANLEGLMKDLSAITANEFENAIPTPKAVDDLGPILIQPSSHLPLGFGLDQTNSISANGGRHTATATLRGILECQSTMNHTRQRLIRELTAVWPAVPRPSRSGQLPGHGQQIRASSSSTDSPIRYTHSTASCPHMVEALNVAGATPTQQQQQQPPQSTRNTIRLEDARPYSEVPGPKPLPILGNTWRVFPIIGQYKISDVAMISFLLHRDYGRIVRLGGLIGRPDLLFVYDCDEIEKVYRNEGPTPFRPSMPSLVKYKSELRKDFFGDLPGVVGVHGEPWREFRSRVQKPVLQLSTVRRYVSPLEQVTEEFIDRCQQLLDDRQELPDDFDNEIHKWSLECIGLVALDARLGCLEPNLDPKSEPQQIINAAKYALRNVATLELKAPYWRYFPTPIWYKYVNNMDYFVK</sequence>
<evidence type="ECO:0000259" key="13">
    <source>
        <dbReference type="PROSITE" id="PS50853"/>
    </source>
</evidence>
<dbReference type="Pfam" id="PF13927">
    <property type="entry name" value="Ig_3"/>
    <property type="match status" value="1"/>
</dbReference>
<dbReference type="GO" id="GO:0016705">
    <property type="term" value="F:oxidoreductase activity, acting on paired donors, with incorporation or reduction of molecular oxygen"/>
    <property type="evidence" value="ECO:0007669"/>
    <property type="project" value="InterPro"/>
</dbReference>
<feature type="domain" description="Fibronectin type-III" evidence="13">
    <location>
        <begin position="990"/>
        <end position="1085"/>
    </location>
</feature>
<dbReference type="EnsemblMetazoa" id="ASIC019040-RA">
    <property type="protein sequence ID" value="ASIC019040-PA"/>
    <property type="gene ID" value="ASIC019040"/>
</dbReference>
<dbReference type="VEuPathDB" id="VectorBase:ASIS014897"/>
<dbReference type="Pfam" id="PF00041">
    <property type="entry name" value="fn3"/>
    <property type="match status" value="6"/>
</dbReference>
<evidence type="ECO:0000256" key="9">
    <source>
        <dbReference type="ARBA" id="ARBA00023180"/>
    </source>
</evidence>
<dbReference type="InterPro" id="IPR007110">
    <property type="entry name" value="Ig-like_dom"/>
</dbReference>
<keyword evidence="10" id="KW-0393">Immunoglobulin domain</keyword>
<dbReference type="EMBL" id="KE525350">
    <property type="protein sequence ID" value="KFB50995.1"/>
    <property type="molecule type" value="Genomic_DNA"/>
</dbReference>
<dbReference type="GO" id="GO:0005506">
    <property type="term" value="F:iron ion binding"/>
    <property type="evidence" value="ECO:0007669"/>
    <property type="project" value="InterPro"/>
</dbReference>
<dbReference type="VEuPathDB" id="VectorBase:ASIC019040"/>
<keyword evidence="3" id="KW-0812">Transmembrane</keyword>
<keyword evidence="6" id="KW-0503">Monooxygenase</keyword>
<dbReference type="SUPFAM" id="SSF48264">
    <property type="entry name" value="Cytochrome P450"/>
    <property type="match status" value="1"/>
</dbReference>
<keyword evidence="9" id="KW-0325">Glycoprotein</keyword>
<feature type="compositionally biased region" description="Polar residues" evidence="11">
    <location>
        <begin position="1323"/>
        <end position="1335"/>
    </location>
</feature>
<feature type="compositionally biased region" description="Polar residues" evidence="11">
    <location>
        <begin position="1272"/>
        <end position="1291"/>
    </location>
</feature>
<feature type="region of interest" description="Disordered" evidence="11">
    <location>
        <begin position="778"/>
        <end position="798"/>
    </location>
</feature>
<dbReference type="SMART" id="SM00409">
    <property type="entry name" value="IG"/>
    <property type="match status" value="4"/>
</dbReference>
<evidence type="ECO:0000256" key="7">
    <source>
        <dbReference type="ARBA" id="ARBA00023136"/>
    </source>
</evidence>
<evidence type="ECO:0000256" key="6">
    <source>
        <dbReference type="ARBA" id="ARBA00023033"/>
    </source>
</evidence>
<feature type="region of interest" description="Disordered" evidence="11">
    <location>
        <begin position="428"/>
        <end position="458"/>
    </location>
</feature>
<gene>
    <name evidence="14" type="ORF">ZHAS_00019040</name>
</gene>
<keyword evidence="5" id="KW-1133">Transmembrane helix</keyword>
<dbReference type="Gene3D" id="2.60.40.10">
    <property type="entry name" value="Immunoglobulins"/>
    <property type="match status" value="10"/>
</dbReference>
<dbReference type="Proteomes" id="UP000030765">
    <property type="component" value="Unassembled WGS sequence"/>
</dbReference>
<dbReference type="InterPro" id="IPR036396">
    <property type="entry name" value="Cyt_P450_sf"/>
</dbReference>
<evidence type="ECO:0000313" key="14">
    <source>
        <dbReference type="EMBL" id="KFB50995.1"/>
    </source>
</evidence>
<dbReference type="GO" id="GO:0098609">
    <property type="term" value="P:cell-cell adhesion"/>
    <property type="evidence" value="ECO:0007669"/>
    <property type="project" value="TreeGrafter"/>
</dbReference>
<evidence type="ECO:0000313" key="16">
    <source>
        <dbReference type="Proteomes" id="UP000030765"/>
    </source>
</evidence>
<dbReference type="Gene3D" id="1.10.630.10">
    <property type="entry name" value="Cytochrome P450"/>
    <property type="match status" value="1"/>
</dbReference>
<dbReference type="InterPro" id="IPR003599">
    <property type="entry name" value="Ig_sub"/>
</dbReference>
<feature type="region of interest" description="Disordered" evidence="11">
    <location>
        <begin position="473"/>
        <end position="537"/>
    </location>
</feature>
<evidence type="ECO:0000313" key="15">
    <source>
        <dbReference type="EnsemblMetazoa" id="ASIC019040-PA"/>
    </source>
</evidence>
<dbReference type="GO" id="GO:0004497">
    <property type="term" value="F:monooxygenase activity"/>
    <property type="evidence" value="ECO:0007669"/>
    <property type="project" value="UniProtKB-KW"/>
</dbReference>
<feature type="domain" description="Fibronectin type-III" evidence="13">
    <location>
        <begin position="887"/>
        <end position="980"/>
    </location>
</feature>
<feature type="region of interest" description="Disordered" evidence="11">
    <location>
        <begin position="1267"/>
        <end position="1335"/>
    </location>
</feature>
<evidence type="ECO:0000256" key="3">
    <source>
        <dbReference type="ARBA" id="ARBA00022692"/>
    </source>
</evidence>
<reference evidence="15" key="2">
    <citation type="submission" date="2020-05" db="UniProtKB">
        <authorList>
            <consortium name="EnsemblMetazoa"/>
        </authorList>
    </citation>
    <scope>IDENTIFICATION</scope>
</reference>
<dbReference type="GO" id="GO:0020037">
    <property type="term" value="F:heme binding"/>
    <property type="evidence" value="ECO:0007669"/>
    <property type="project" value="InterPro"/>
</dbReference>
<feature type="domain" description="Fibronectin type-III" evidence="13">
    <location>
        <begin position="787"/>
        <end position="880"/>
    </location>
</feature>
<keyword evidence="8" id="KW-1015">Disulfide bond</keyword>
<dbReference type="InterPro" id="IPR013783">
    <property type="entry name" value="Ig-like_fold"/>
</dbReference>
<keyword evidence="16" id="KW-1185">Reference proteome</keyword>
<keyword evidence="4" id="KW-0677">Repeat</keyword>
<feature type="region of interest" description="Disordered" evidence="11">
    <location>
        <begin position="1637"/>
        <end position="1663"/>
    </location>
</feature>
<evidence type="ECO:0000256" key="11">
    <source>
        <dbReference type="SAM" id="MobiDB-lite"/>
    </source>
</evidence>
<evidence type="ECO:0000256" key="8">
    <source>
        <dbReference type="ARBA" id="ARBA00023157"/>
    </source>
</evidence>
<dbReference type="OMA" id="TSMSQPT"/>
<dbReference type="VEuPathDB" id="VectorBase:ASIS009223"/>
<evidence type="ECO:0000259" key="12">
    <source>
        <dbReference type="PROSITE" id="PS50835"/>
    </source>
</evidence>
<evidence type="ECO:0000256" key="1">
    <source>
        <dbReference type="ARBA" id="ARBA00004479"/>
    </source>
</evidence>
<dbReference type="PANTHER" id="PTHR44170:SF54">
    <property type="entry name" value="FI24025P1"/>
    <property type="match status" value="1"/>
</dbReference>
<feature type="compositionally biased region" description="Polar residues" evidence="11">
    <location>
        <begin position="1444"/>
        <end position="1463"/>
    </location>
</feature>
<comment type="subcellular location">
    <subcellularLocation>
        <location evidence="1">Membrane</location>
        <topology evidence="1">Single-pass type I membrane protein</topology>
    </subcellularLocation>
</comment>
<accession>A0A084WLA1</accession>
<dbReference type="PROSITE" id="PS50835">
    <property type="entry name" value="IG_LIKE"/>
    <property type="match status" value="3"/>
</dbReference>
<organism evidence="15 16">
    <name type="scientific">Anopheles sinensis</name>
    <name type="common">Mosquito</name>
    <dbReference type="NCBI Taxonomy" id="74873"/>
    <lineage>
        <taxon>Eukaryota</taxon>
        <taxon>Metazoa</taxon>
        <taxon>Ecdysozoa</taxon>
        <taxon>Arthropoda</taxon>
        <taxon>Hexapoda</taxon>
        <taxon>Insecta</taxon>
        <taxon>Pterygota</taxon>
        <taxon>Neoptera</taxon>
        <taxon>Endopterygota</taxon>
        <taxon>Diptera</taxon>
        <taxon>Nematocera</taxon>
        <taxon>Culicoidea</taxon>
        <taxon>Culicidae</taxon>
        <taxon>Anophelinae</taxon>
        <taxon>Anopheles</taxon>
    </lineage>
</organism>
<dbReference type="FunFam" id="2.60.40.10:FF:000551">
    <property type="entry name" value="Protogenin A"/>
    <property type="match status" value="1"/>
</dbReference>
<dbReference type="InterPro" id="IPR036116">
    <property type="entry name" value="FN3_sf"/>
</dbReference>
<feature type="domain" description="Fibronectin type-III" evidence="13">
    <location>
        <begin position="1090"/>
        <end position="1187"/>
    </location>
</feature>
<dbReference type="InterPro" id="IPR036179">
    <property type="entry name" value="Ig-like_dom_sf"/>
</dbReference>
<evidence type="ECO:0000256" key="5">
    <source>
        <dbReference type="ARBA" id="ARBA00022989"/>
    </source>
</evidence>
<dbReference type="InterPro" id="IPR003961">
    <property type="entry name" value="FN3_dom"/>
</dbReference>
<feature type="region of interest" description="Disordered" evidence="11">
    <location>
        <begin position="1427"/>
        <end position="1463"/>
    </location>
</feature>
<dbReference type="SUPFAM" id="SSF48726">
    <property type="entry name" value="Immunoglobulin"/>
    <property type="match status" value="3"/>
</dbReference>
<evidence type="ECO:0000256" key="4">
    <source>
        <dbReference type="ARBA" id="ARBA00022737"/>
    </source>
</evidence>
<dbReference type="SMART" id="SM00060">
    <property type="entry name" value="FN3"/>
    <property type="match status" value="6"/>
</dbReference>
<dbReference type="PANTHER" id="PTHR44170">
    <property type="entry name" value="PROTEIN SIDEKICK"/>
    <property type="match status" value="1"/>
</dbReference>
<feature type="domain" description="Fibronectin type-III" evidence="13">
    <location>
        <begin position="692"/>
        <end position="782"/>
    </location>
</feature>
<keyword evidence="6" id="KW-0560">Oxidoreductase</keyword>
<feature type="compositionally biased region" description="Polar residues" evidence="11">
    <location>
        <begin position="1605"/>
        <end position="1620"/>
    </location>
</feature>
<feature type="domain" description="Ig-like" evidence="12">
    <location>
        <begin position="154"/>
        <end position="246"/>
    </location>
</feature>
<name>A0A084WLA1_ANOSI</name>
<dbReference type="Pfam" id="PF06583">
    <property type="entry name" value="Neogenin_C"/>
    <property type="match status" value="2"/>
</dbReference>
<feature type="compositionally biased region" description="Low complexity" evidence="11">
    <location>
        <begin position="1638"/>
        <end position="1649"/>
    </location>
</feature>
<feature type="compositionally biased region" description="Acidic residues" evidence="11">
    <location>
        <begin position="510"/>
        <end position="528"/>
    </location>
</feature>
<dbReference type="STRING" id="74873.A0A084WLA1"/>
<protein>
    <submittedName>
        <fullName evidence="14">AGAP006083-PB-like protein</fullName>
    </submittedName>
</protein>
<feature type="domain" description="Ig-like" evidence="12">
    <location>
        <begin position="260"/>
        <end position="348"/>
    </location>
</feature>
<dbReference type="PROSITE" id="PS50853">
    <property type="entry name" value="FN3"/>
    <property type="match status" value="6"/>
</dbReference>
<proteinExistence type="inferred from homology"/>
<feature type="domain" description="Fibronectin type-III" evidence="13">
    <location>
        <begin position="593"/>
        <end position="686"/>
    </location>
</feature>
<evidence type="ECO:0000256" key="2">
    <source>
        <dbReference type="ARBA" id="ARBA00009588"/>
    </source>
</evidence>
<dbReference type="GO" id="GO:0016020">
    <property type="term" value="C:membrane"/>
    <property type="evidence" value="ECO:0007669"/>
    <property type="project" value="UniProtKB-SubCell"/>
</dbReference>
<dbReference type="CDD" id="cd00063">
    <property type="entry name" value="FN3"/>
    <property type="match status" value="6"/>
</dbReference>
<dbReference type="SMART" id="SM00408">
    <property type="entry name" value="IGc2"/>
    <property type="match status" value="2"/>
</dbReference>
<dbReference type="InterPro" id="IPR010560">
    <property type="entry name" value="Neogenin_C"/>
</dbReference>
<feature type="compositionally biased region" description="Basic residues" evidence="11">
    <location>
        <begin position="432"/>
        <end position="441"/>
    </location>
</feature>
<reference evidence="14 16" key="1">
    <citation type="journal article" date="2014" name="BMC Genomics">
        <title>Genome sequence of Anopheles sinensis provides insight into genetics basis of mosquito competence for malaria parasites.</title>
        <authorList>
            <person name="Zhou D."/>
            <person name="Zhang D."/>
            <person name="Ding G."/>
            <person name="Shi L."/>
            <person name="Hou Q."/>
            <person name="Ye Y."/>
            <person name="Xu Y."/>
            <person name="Zhou H."/>
            <person name="Xiong C."/>
            <person name="Li S."/>
            <person name="Yu J."/>
            <person name="Hong S."/>
            <person name="Yu X."/>
            <person name="Zou P."/>
            <person name="Chen C."/>
            <person name="Chang X."/>
            <person name="Wang W."/>
            <person name="Lv Y."/>
            <person name="Sun Y."/>
            <person name="Ma L."/>
            <person name="Shen B."/>
            <person name="Zhu C."/>
        </authorList>
    </citation>
    <scope>NUCLEOTIDE SEQUENCE [LARGE SCALE GENOMIC DNA]</scope>
</reference>
<dbReference type="FunFam" id="2.60.40.10:FF:000004">
    <property type="entry name" value="DCC isoform 1"/>
    <property type="match status" value="1"/>
</dbReference>
<dbReference type="OrthoDB" id="114660at2759"/>
<evidence type="ECO:0000256" key="10">
    <source>
        <dbReference type="ARBA" id="ARBA00023319"/>
    </source>
</evidence>
<feature type="domain" description="Ig-like" evidence="12">
    <location>
        <begin position="44"/>
        <end position="149"/>
    </location>
</feature>
<feature type="region of interest" description="Disordered" evidence="11">
    <location>
        <begin position="1589"/>
        <end position="1620"/>
    </location>
</feature>